<evidence type="ECO:0000313" key="14">
    <source>
        <dbReference type="EMBL" id="KAJ7383737.1"/>
    </source>
</evidence>
<dbReference type="Proteomes" id="UP001163046">
    <property type="component" value="Unassembled WGS sequence"/>
</dbReference>
<dbReference type="PROSITE" id="PS50050">
    <property type="entry name" value="TNFR_NGFR_2"/>
    <property type="match status" value="1"/>
</dbReference>
<organism evidence="14 15">
    <name type="scientific">Desmophyllum pertusum</name>
    <dbReference type="NCBI Taxonomy" id="174260"/>
    <lineage>
        <taxon>Eukaryota</taxon>
        <taxon>Metazoa</taxon>
        <taxon>Cnidaria</taxon>
        <taxon>Anthozoa</taxon>
        <taxon>Hexacorallia</taxon>
        <taxon>Scleractinia</taxon>
        <taxon>Caryophylliina</taxon>
        <taxon>Caryophylliidae</taxon>
        <taxon>Desmophyllum</taxon>
    </lineage>
</organism>
<feature type="compositionally biased region" description="Low complexity" evidence="10">
    <location>
        <begin position="171"/>
        <end position="219"/>
    </location>
</feature>
<evidence type="ECO:0000256" key="11">
    <source>
        <dbReference type="SAM" id="Phobius"/>
    </source>
</evidence>
<feature type="disulfide bond" evidence="9">
    <location>
        <begin position="130"/>
        <end position="148"/>
    </location>
</feature>
<evidence type="ECO:0000256" key="12">
    <source>
        <dbReference type="SAM" id="SignalP"/>
    </source>
</evidence>
<evidence type="ECO:0000256" key="10">
    <source>
        <dbReference type="SAM" id="MobiDB-lite"/>
    </source>
</evidence>
<dbReference type="GO" id="GO:0005886">
    <property type="term" value="C:plasma membrane"/>
    <property type="evidence" value="ECO:0007669"/>
    <property type="project" value="TreeGrafter"/>
</dbReference>
<keyword evidence="4 11" id="KW-1133">Transmembrane helix</keyword>
<dbReference type="GO" id="GO:0038023">
    <property type="term" value="F:signaling receptor activity"/>
    <property type="evidence" value="ECO:0007669"/>
    <property type="project" value="InterPro"/>
</dbReference>
<dbReference type="Pfam" id="PF00020">
    <property type="entry name" value="TNFR_c6"/>
    <property type="match status" value="1"/>
</dbReference>
<reference evidence="14" key="1">
    <citation type="submission" date="2023-01" db="EMBL/GenBank/DDBJ databases">
        <title>Genome assembly of the deep-sea coral Lophelia pertusa.</title>
        <authorList>
            <person name="Herrera S."/>
            <person name="Cordes E."/>
        </authorList>
    </citation>
    <scope>NUCLEOTIDE SEQUENCE</scope>
    <source>
        <strain evidence="14">USNM1676648</strain>
        <tissue evidence="14">Polyp</tissue>
    </source>
</reference>
<dbReference type="PROSITE" id="PS00652">
    <property type="entry name" value="TNFR_NGFR_1"/>
    <property type="match status" value="1"/>
</dbReference>
<evidence type="ECO:0000256" key="4">
    <source>
        <dbReference type="ARBA" id="ARBA00022989"/>
    </source>
</evidence>
<dbReference type="InterPro" id="IPR001368">
    <property type="entry name" value="TNFR/NGFR_Cys_rich_reg"/>
</dbReference>
<keyword evidence="8" id="KW-0325">Glycoprotein</keyword>
<dbReference type="CDD" id="cd00185">
    <property type="entry name" value="TNFRSF"/>
    <property type="match status" value="1"/>
</dbReference>
<evidence type="ECO:0000259" key="13">
    <source>
        <dbReference type="PROSITE" id="PS50050"/>
    </source>
</evidence>
<feature type="repeat" description="TNFR-Cys" evidence="9">
    <location>
        <begin position="109"/>
        <end position="148"/>
    </location>
</feature>
<dbReference type="OrthoDB" id="10031141at2759"/>
<feature type="compositionally biased region" description="Polar residues" evidence="10">
    <location>
        <begin position="222"/>
        <end position="236"/>
    </location>
</feature>
<keyword evidence="6 9" id="KW-1015">Disulfide bond</keyword>
<comment type="caution">
    <text evidence="14">The sequence shown here is derived from an EMBL/GenBank/DDBJ whole genome shotgun (WGS) entry which is preliminary data.</text>
</comment>
<keyword evidence="2 11" id="KW-0812">Transmembrane</keyword>
<dbReference type="SUPFAM" id="SSF57586">
    <property type="entry name" value="TNF receptor-like"/>
    <property type="match status" value="1"/>
</dbReference>
<accession>A0A9W9ZL79</accession>
<keyword evidence="7" id="KW-0675">Receptor</keyword>
<comment type="caution">
    <text evidence="9">Lacks conserved residue(s) required for the propagation of feature annotation.</text>
</comment>
<evidence type="ECO:0000256" key="7">
    <source>
        <dbReference type="ARBA" id="ARBA00023170"/>
    </source>
</evidence>
<evidence type="ECO:0000256" key="5">
    <source>
        <dbReference type="ARBA" id="ARBA00023136"/>
    </source>
</evidence>
<name>A0A9W9ZL79_9CNID</name>
<feature type="domain" description="TNFR-Cys" evidence="13">
    <location>
        <begin position="109"/>
        <end position="148"/>
    </location>
</feature>
<dbReference type="AlphaFoldDB" id="A0A9W9ZL79"/>
<protein>
    <recommendedName>
        <fullName evidence="13">TNFR-Cys domain-containing protein</fullName>
    </recommendedName>
</protein>
<dbReference type="EMBL" id="MU825895">
    <property type="protein sequence ID" value="KAJ7383737.1"/>
    <property type="molecule type" value="Genomic_DNA"/>
</dbReference>
<evidence type="ECO:0000256" key="9">
    <source>
        <dbReference type="PROSITE-ProRule" id="PRU00206"/>
    </source>
</evidence>
<keyword evidence="5 11" id="KW-0472">Membrane</keyword>
<dbReference type="GO" id="GO:0046330">
    <property type="term" value="P:positive regulation of JNK cascade"/>
    <property type="evidence" value="ECO:0007669"/>
    <property type="project" value="InterPro"/>
</dbReference>
<dbReference type="InterPro" id="IPR047526">
    <property type="entry name" value="TNR19/27/EDAR"/>
</dbReference>
<proteinExistence type="predicted"/>
<gene>
    <name evidence="14" type="ORF">OS493_026268</name>
</gene>
<dbReference type="GO" id="GO:0043123">
    <property type="term" value="P:positive regulation of canonical NF-kappaB signal transduction"/>
    <property type="evidence" value="ECO:0007669"/>
    <property type="project" value="InterPro"/>
</dbReference>
<evidence type="ECO:0000256" key="8">
    <source>
        <dbReference type="ARBA" id="ARBA00023180"/>
    </source>
</evidence>
<feature type="signal peptide" evidence="12">
    <location>
        <begin position="1"/>
        <end position="22"/>
    </location>
</feature>
<feature type="transmembrane region" description="Helical" evidence="11">
    <location>
        <begin position="264"/>
        <end position="282"/>
    </location>
</feature>
<comment type="subcellular location">
    <subcellularLocation>
        <location evidence="1">Membrane</location>
        <topology evidence="1">Single-pass membrane protein</topology>
    </subcellularLocation>
</comment>
<keyword evidence="15" id="KW-1185">Reference proteome</keyword>
<sequence>MDKISIFIVLLFSLFVPNLAGGENSLCSDQLRYSLDLPSTLGYVEEKLAFDHCSSVCLSQAIGRQCSIDEFVKGKYCELCPACEPGTQYTPHCGYNATGHAVGAPRCQLCIPGKFKDKLSTGQCKNCQLCEAGKVQKSPCTLTSNTVCECPKGMYDDYGDCRQIPTEAPMTSPVTSPPVTTSIRTTTTKASTRSVTSPVTSPPVTTSIRTTTTKASTRSVEPKQNGTQKPSTTVFSKSDKSPGITEPKAQRKVNLDGSFPRPGWIVFFCLLGSLIIIAFVFISCHKRTRKQISGFFCRKYRVLWPDHDGDRETTSGFLTVDGHYEEQQEVNPTNYATPIPPWEEPVLPQSSSTSEQVYCNCERKDIDDEKMQCACTLAISAISKMAHTSSSAESISEDELQYYRYGKRHGNRHQLERFLQVLPTLLACFLHDHLIINVTYYLLA</sequence>
<keyword evidence="12" id="KW-0732">Signal</keyword>
<evidence type="ECO:0000313" key="15">
    <source>
        <dbReference type="Proteomes" id="UP001163046"/>
    </source>
</evidence>
<feature type="chain" id="PRO_5040997716" description="TNFR-Cys domain-containing protein" evidence="12">
    <location>
        <begin position="23"/>
        <end position="444"/>
    </location>
</feature>
<feature type="region of interest" description="Disordered" evidence="10">
    <location>
        <begin position="167"/>
        <end position="246"/>
    </location>
</feature>
<keyword evidence="3" id="KW-0677">Repeat</keyword>
<dbReference type="PANTHER" id="PTHR12120">
    <property type="entry name" value="TNFR-CYS DOMAIN-CONTAINING PROTEIN"/>
    <property type="match status" value="1"/>
</dbReference>
<evidence type="ECO:0000256" key="2">
    <source>
        <dbReference type="ARBA" id="ARBA00022692"/>
    </source>
</evidence>
<evidence type="ECO:0000256" key="6">
    <source>
        <dbReference type="ARBA" id="ARBA00023157"/>
    </source>
</evidence>
<dbReference type="Gene3D" id="2.10.50.10">
    <property type="entry name" value="Tumor Necrosis Factor Receptor, subunit A, domain 2"/>
    <property type="match status" value="1"/>
</dbReference>
<dbReference type="PANTHER" id="PTHR12120:SF10">
    <property type="entry name" value="TNFR-CYS DOMAIN-CONTAINING PROTEIN"/>
    <property type="match status" value="1"/>
</dbReference>
<dbReference type="SMART" id="SM00208">
    <property type="entry name" value="TNFR"/>
    <property type="match status" value="1"/>
</dbReference>
<feature type="disulfide bond" evidence="9">
    <location>
        <begin position="127"/>
        <end position="140"/>
    </location>
</feature>
<evidence type="ECO:0000256" key="1">
    <source>
        <dbReference type="ARBA" id="ARBA00004167"/>
    </source>
</evidence>
<evidence type="ECO:0000256" key="3">
    <source>
        <dbReference type="ARBA" id="ARBA00022737"/>
    </source>
</evidence>